<dbReference type="EMBL" id="NCVQ01000010">
    <property type="protein sequence ID" value="PWZ05374.1"/>
    <property type="molecule type" value="Genomic_DNA"/>
</dbReference>
<organism evidence="1 2">
    <name type="scientific">Zea mays</name>
    <name type="common">Maize</name>
    <dbReference type="NCBI Taxonomy" id="4577"/>
    <lineage>
        <taxon>Eukaryota</taxon>
        <taxon>Viridiplantae</taxon>
        <taxon>Streptophyta</taxon>
        <taxon>Embryophyta</taxon>
        <taxon>Tracheophyta</taxon>
        <taxon>Spermatophyta</taxon>
        <taxon>Magnoliopsida</taxon>
        <taxon>Liliopsida</taxon>
        <taxon>Poales</taxon>
        <taxon>Poaceae</taxon>
        <taxon>PACMAD clade</taxon>
        <taxon>Panicoideae</taxon>
        <taxon>Andropogonodae</taxon>
        <taxon>Andropogoneae</taxon>
        <taxon>Tripsacinae</taxon>
        <taxon>Zea</taxon>
    </lineage>
</organism>
<name>A0A3L6D9W7_MAIZE</name>
<comment type="caution">
    <text evidence="1">The sequence shown here is derived from an EMBL/GenBank/DDBJ whole genome shotgun (WGS) entry which is preliminary data.</text>
</comment>
<dbReference type="AlphaFoldDB" id="A0A3L6D9W7"/>
<accession>A0A3L6D9W7</accession>
<evidence type="ECO:0000313" key="1">
    <source>
        <dbReference type="EMBL" id="PWZ05374.1"/>
    </source>
</evidence>
<protein>
    <submittedName>
        <fullName evidence="1">Uncharacterized protein</fullName>
    </submittedName>
</protein>
<gene>
    <name evidence="1" type="ORF">Zm00014a_030203</name>
</gene>
<dbReference type="Proteomes" id="UP000251960">
    <property type="component" value="Chromosome 9"/>
</dbReference>
<sequence length="28" mass="3451">MLFPFFSNGQTEIRVVSLREKRKYNKFD</sequence>
<proteinExistence type="predicted"/>
<reference evidence="1 2" key="1">
    <citation type="journal article" date="2018" name="Nat. Genet.">
        <title>Extensive intraspecific gene order and gene structural variations between Mo17 and other maize genomes.</title>
        <authorList>
            <person name="Sun S."/>
            <person name="Zhou Y."/>
            <person name="Chen J."/>
            <person name="Shi J."/>
            <person name="Zhao H."/>
            <person name="Zhao H."/>
            <person name="Song W."/>
            <person name="Zhang M."/>
            <person name="Cui Y."/>
            <person name="Dong X."/>
            <person name="Liu H."/>
            <person name="Ma X."/>
            <person name="Jiao Y."/>
            <person name="Wang B."/>
            <person name="Wei X."/>
            <person name="Stein J.C."/>
            <person name="Glaubitz J.C."/>
            <person name="Lu F."/>
            <person name="Yu G."/>
            <person name="Liang C."/>
            <person name="Fengler K."/>
            <person name="Li B."/>
            <person name="Rafalski A."/>
            <person name="Schnable P.S."/>
            <person name="Ware D.H."/>
            <person name="Buckler E.S."/>
            <person name="Lai J."/>
        </authorList>
    </citation>
    <scope>NUCLEOTIDE SEQUENCE [LARGE SCALE GENOMIC DNA]</scope>
    <source>
        <strain evidence="2">cv. Missouri 17</strain>
        <tissue evidence="1">Seedling</tissue>
    </source>
</reference>
<evidence type="ECO:0000313" key="2">
    <source>
        <dbReference type="Proteomes" id="UP000251960"/>
    </source>
</evidence>